<dbReference type="AlphaFoldDB" id="A0AAP9ECV1"/>
<protein>
    <submittedName>
        <fullName evidence="2">Polysaccharide pyruvyl transferase family protein</fullName>
    </submittedName>
</protein>
<reference evidence="2 3" key="1">
    <citation type="submission" date="2019-06" db="EMBL/GenBank/DDBJ databases">
        <title>Genome analyses of bacteria isolated from kimchi.</title>
        <authorList>
            <person name="Lee S."/>
            <person name="Ahn S."/>
            <person name="Roh S."/>
        </authorList>
    </citation>
    <scope>NUCLEOTIDE SEQUENCE [LARGE SCALE GENOMIC DNA]</scope>
    <source>
        <strain evidence="2 3">CBA3625</strain>
    </source>
</reference>
<dbReference type="Proteomes" id="UP000321298">
    <property type="component" value="Chromosome"/>
</dbReference>
<dbReference type="InterPro" id="IPR007345">
    <property type="entry name" value="Polysacch_pyruvyl_Trfase"/>
</dbReference>
<proteinExistence type="predicted"/>
<organism evidence="2 3">
    <name type="scientific">Leuconostoc lactis</name>
    <dbReference type="NCBI Taxonomy" id="1246"/>
    <lineage>
        <taxon>Bacteria</taxon>
        <taxon>Bacillati</taxon>
        <taxon>Bacillota</taxon>
        <taxon>Bacilli</taxon>
        <taxon>Lactobacillales</taxon>
        <taxon>Lactobacillaceae</taxon>
        <taxon>Leuconostoc</taxon>
    </lineage>
</organism>
<keyword evidence="2" id="KW-0808">Transferase</keyword>
<accession>A0AAP9ECV1</accession>
<dbReference type="GO" id="GO:0016740">
    <property type="term" value="F:transferase activity"/>
    <property type="evidence" value="ECO:0007669"/>
    <property type="project" value="UniProtKB-KW"/>
</dbReference>
<feature type="domain" description="Polysaccharide pyruvyl transferase" evidence="1">
    <location>
        <begin position="18"/>
        <end position="316"/>
    </location>
</feature>
<dbReference type="Pfam" id="PF04230">
    <property type="entry name" value="PS_pyruv_trans"/>
    <property type="match status" value="1"/>
</dbReference>
<keyword evidence="3" id="KW-1185">Reference proteome</keyword>
<evidence type="ECO:0000313" key="3">
    <source>
        <dbReference type="Proteomes" id="UP000321298"/>
    </source>
</evidence>
<gene>
    <name evidence="2" type="ORF">FGL83_07510</name>
</gene>
<sequence>METNMAKRYLISTAGYPNFGDEQIVRTWLKFYRENFPDDQLILDVPFPARASFLFQDELPHVQFVDTIWNLVYLAHDQQLTLENESEVSAILHGGDPRNNVPIAALFDSDVIHLLGGGYFSTAYQEFSYTYLFFMLLALVKRDRPDTQLYATGIGLTPITDDITANLACYTDVFSYIGVRDRASTVVANTTFEYDDVVMAPKLEAIKQDDRPDNPDVLLMIQPFKQDTQQEKFIQLLVVYLRQPSHRDKKIGIVEAMIPGDNWLFYSEALQDYPDIQQRLTFYGFWDIWQHGIPVKANQEWVTTRFHFHLIGALLGYRGTAINPGDDYYDVKHQSLVDLGTSWQYIDLATATNVAIKPTFRQIAKLKLACATQKKIKRMKQLFIDEGRNV</sequence>
<dbReference type="EMBL" id="CP042387">
    <property type="protein sequence ID" value="QEA44533.1"/>
    <property type="molecule type" value="Genomic_DNA"/>
</dbReference>
<evidence type="ECO:0000313" key="2">
    <source>
        <dbReference type="EMBL" id="QEA44533.1"/>
    </source>
</evidence>
<evidence type="ECO:0000259" key="1">
    <source>
        <dbReference type="Pfam" id="PF04230"/>
    </source>
</evidence>
<name>A0AAP9ECV1_LEULA</name>